<dbReference type="SFLD" id="SFLDG01065">
    <property type="entry name" value="anaerobic_coproporphyrinogen-I"/>
    <property type="match status" value="1"/>
</dbReference>
<organism evidence="5 6">
    <name type="scientific">Leptothrix cholodnii (strain ATCC 51168 / LMG 8142 / SP-6)</name>
    <name type="common">Leptothrix discophora (strain SP-6)</name>
    <dbReference type="NCBI Taxonomy" id="395495"/>
    <lineage>
        <taxon>Bacteria</taxon>
        <taxon>Pseudomonadati</taxon>
        <taxon>Pseudomonadota</taxon>
        <taxon>Betaproteobacteria</taxon>
        <taxon>Burkholderiales</taxon>
        <taxon>Sphaerotilaceae</taxon>
        <taxon>Leptothrix</taxon>
    </lineage>
</organism>
<reference evidence="5 6" key="1">
    <citation type="submission" date="2008-03" db="EMBL/GenBank/DDBJ databases">
        <title>Complete sequence of Leptothrix cholodnii SP-6.</title>
        <authorList>
            <consortium name="US DOE Joint Genome Institute"/>
            <person name="Copeland A."/>
            <person name="Lucas S."/>
            <person name="Lapidus A."/>
            <person name="Glavina del Rio T."/>
            <person name="Dalin E."/>
            <person name="Tice H."/>
            <person name="Bruce D."/>
            <person name="Goodwin L."/>
            <person name="Pitluck S."/>
            <person name="Chertkov O."/>
            <person name="Brettin T."/>
            <person name="Detter J.C."/>
            <person name="Han C."/>
            <person name="Kuske C.R."/>
            <person name="Schmutz J."/>
            <person name="Larimer F."/>
            <person name="Land M."/>
            <person name="Hauser L."/>
            <person name="Kyrpides N."/>
            <person name="Lykidis A."/>
            <person name="Emerson D."/>
            <person name="Richardson P."/>
        </authorList>
    </citation>
    <scope>NUCLEOTIDE SEQUENCE [LARGE SCALE GENOMIC DNA]</scope>
    <source>
        <strain evidence="6">ATCC 51168 / LMG 8142 / SP-6</strain>
    </source>
</reference>
<dbReference type="Pfam" id="PF06969">
    <property type="entry name" value="HemN_C"/>
    <property type="match status" value="1"/>
</dbReference>
<keyword evidence="2" id="KW-0143">Chaperone</keyword>
<keyword evidence="2" id="KW-0408">Iron</keyword>
<dbReference type="PANTHER" id="PTHR13932:SF5">
    <property type="entry name" value="RADICAL S-ADENOSYL METHIONINE DOMAIN-CONTAINING PROTEIN 1, MITOCHONDRIAL"/>
    <property type="match status" value="1"/>
</dbReference>
<sequence>MNRPTQPDLPDAAPTGHSAVIRIANAPVSASAPDTAALNASVADRYLRPGTLQLGAPPPLSLYIHLPWCLRKCPYCDFNSHEWAPETPAASSPRGGASGLGRPGAGQARGGIPEARYLDALRADLEAALPLIWGRQILSIFIGGGTPSLFSPEGINRLLSDVRALLPLMPDCEITLEANPGTFERERFRAFRGAGVNRLSIGVQSFNDDHLRALGRVHDRGQALAAAEEAADAFDTFNLDLMYALPGQSLAQAGEDLRTALALQPPHLSVYHLTIEPNTLFAVRPPVTPDDDAASEMLDQIVDLTGATGLERYEVSAFAKPGHRCAHNLNYWQFGDYLGIGAGAHSKLSFPHRVLRQVRWREPAAYMTQALAGQAVSNEEEVGRKALPFEFMLNALRLREGFALELFRERTGLPLSSIEAALQQAEQRGLITRDFAQMRPSARGFDFLNDLQELFLA</sequence>
<dbReference type="GO" id="GO:0046872">
    <property type="term" value="F:metal ion binding"/>
    <property type="evidence" value="ECO:0007669"/>
    <property type="project" value="UniProtKB-UniRule"/>
</dbReference>
<dbReference type="CDD" id="cd01335">
    <property type="entry name" value="Radical_SAM"/>
    <property type="match status" value="1"/>
</dbReference>
<keyword evidence="6" id="KW-1185">Reference proteome</keyword>
<dbReference type="GO" id="GO:0005737">
    <property type="term" value="C:cytoplasm"/>
    <property type="evidence" value="ECO:0007669"/>
    <property type="project" value="UniProtKB-SubCell"/>
</dbReference>
<evidence type="ECO:0000256" key="2">
    <source>
        <dbReference type="RuleBase" id="RU364116"/>
    </source>
</evidence>
<dbReference type="PANTHER" id="PTHR13932">
    <property type="entry name" value="COPROPORPHYRINIGEN III OXIDASE"/>
    <property type="match status" value="1"/>
</dbReference>
<dbReference type="HOGENOM" id="CLU_027579_2_1_4"/>
<evidence type="ECO:0000313" key="6">
    <source>
        <dbReference type="Proteomes" id="UP000001693"/>
    </source>
</evidence>
<dbReference type="InterPro" id="IPR004559">
    <property type="entry name" value="HemW-like"/>
</dbReference>
<dbReference type="Gene3D" id="3.30.750.200">
    <property type="match status" value="1"/>
</dbReference>
<dbReference type="GO" id="GO:0004109">
    <property type="term" value="F:coproporphyrinogen oxidase activity"/>
    <property type="evidence" value="ECO:0007669"/>
    <property type="project" value="InterPro"/>
</dbReference>
<keyword evidence="2" id="KW-0004">4Fe-4S</keyword>
<name>B1Y0J7_LEPCP</name>
<dbReference type="InterPro" id="IPR034505">
    <property type="entry name" value="Coproporphyrinogen-III_oxidase"/>
</dbReference>
<keyword evidence="2" id="KW-0963">Cytoplasm</keyword>
<keyword evidence="2" id="KW-0949">S-adenosyl-L-methionine</keyword>
<keyword evidence="2" id="KW-0411">Iron-sulfur</keyword>
<dbReference type="SFLD" id="SFLDF00562">
    <property type="entry name" value="HemN-like__clustered_with_heat"/>
    <property type="match status" value="1"/>
</dbReference>
<proteinExistence type="inferred from homology"/>
<dbReference type="InterPro" id="IPR010723">
    <property type="entry name" value="HemN_C"/>
</dbReference>
<keyword evidence="2" id="KW-0479">Metal-binding</keyword>
<dbReference type="GO" id="GO:0006779">
    <property type="term" value="P:porphyrin-containing compound biosynthetic process"/>
    <property type="evidence" value="ECO:0007669"/>
    <property type="project" value="InterPro"/>
</dbReference>
<dbReference type="SFLD" id="SFLDS00029">
    <property type="entry name" value="Radical_SAM"/>
    <property type="match status" value="1"/>
</dbReference>
<dbReference type="OrthoDB" id="9808022at2"/>
<dbReference type="Proteomes" id="UP000001693">
    <property type="component" value="Chromosome"/>
</dbReference>
<dbReference type="InterPro" id="IPR058240">
    <property type="entry name" value="rSAM_sf"/>
</dbReference>
<accession>B1Y0J7</accession>
<comment type="function">
    <text evidence="2">Probably acts as a heme chaperone, transferring heme to an unknown acceptor. Binds one molecule of heme per monomer, possibly covalently. Binds 1 [4Fe-4S] cluster. The cluster is coordinated with 3 cysteines and an exchangeable S-adenosyl-L-methionine.</text>
</comment>
<dbReference type="EMBL" id="CP001013">
    <property type="protein sequence ID" value="ACB32978.1"/>
    <property type="molecule type" value="Genomic_DNA"/>
</dbReference>
<dbReference type="PROSITE" id="PS51918">
    <property type="entry name" value="RADICAL_SAM"/>
    <property type="match status" value="1"/>
</dbReference>
<keyword evidence="2" id="KW-0349">Heme</keyword>
<dbReference type="InterPro" id="IPR006638">
    <property type="entry name" value="Elp3/MiaA/NifB-like_rSAM"/>
</dbReference>
<evidence type="ECO:0000313" key="5">
    <source>
        <dbReference type="EMBL" id="ACB32978.1"/>
    </source>
</evidence>
<comment type="subcellular location">
    <subcellularLocation>
        <location evidence="2">Cytoplasm</location>
    </subcellularLocation>
</comment>
<dbReference type="eggNOG" id="COG0635">
    <property type="taxonomic scope" value="Bacteria"/>
</dbReference>
<dbReference type="NCBIfam" id="TIGR00539">
    <property type="entry name" value="hemN_rel"/>
    <property type="match status" value="1"/>
</dbReference>
<evidence type="ECO:0000256" key="1">
    <source>
        <dbReference type="ARBA" id="ARBA00006100"/>
    </source>
</evidence>
<protein>
    <recommendedName>
        <fullName evidence="2">Heme chaperone HemW</fullName>
    </recommendedName>
</protein>
<dbReference type="STRING" id="395495.Lcho_0703"/>
<dbReference type="AlphaFoldDB" id="B1Y0J7"/>
<comment type="similarity">
    <text evidence="1">Belongs to the anaerobic coproporphyrinogen-III oxidase family. HemW subfamily.</text>
</comment>
<keyword evidence="5" id="KW-0560">Oxidoreductase</keyword>
<feature type="compositionally biased region" description="Gly residues" evidence="3">
    <location>
        <begin position="96"/>
        <end position="108"/>
    </location>
</feature>
<dbReference type="Pfam" id="PF04055">
    <property type="entry name" value="Radical_SAM"/>
    <property type="match status" value="1"/>
</dbReference>
<feature type="domain" description="Radical SAM core" evidence="4">
    <location>
        <begin position="54"/>
        <end position="311"/>
    </location>
</feature>
<dbReference type="KEGG" id="lch:Lcho_0703"/>
<dbReference type="InterPro" id="IPR007197">
    <property type="entry name" value="rSAM"/>
</dbReference>
<dbReference type="SMART" id="SM00729">
    <property type="entry name" value="Elp3"/>
    <property type="match status" value="1"/>
</dbReference>
<evidence type="ECO:0000256" key="3">
    <source>
        <dbReference type="SAM" id="MobiDB-lite"/>
    </source>
</evidence>
<feature type="region of interest" description="Disordered" evidence="3">
    <location>
        <begin position="86"/>
        <end position="108"/>
    </location>
</feature>
<dbReference type="RefSeq" id="WP_012345740.1">
    <property type="nucleotide sequence ID" value="NC_010524.1"/>
</dbReference>
<dbReference type="GO" id="GO:0051539">
    <property type="term" value="F:4 iron, 4 sulfur cluster binding"/>
    <property type="evidence" value="ECO:0007669"/>
    <property type="project" value="UniProtKB-UniRule"/>
</dbReference>
<evidence type="ECO:0000259" key="4">
    <source>
        <dbReference type="PROSITE" id="PS51918"/>
    </source>
</evidence>
<gene>
    <name evidence="5" type="ordered locus">Lcho_0703</name>
</gene>
<dbReference type="SUPFAM" id="SSF102114">
    <property type="entry name" value="Radical SAM enzymes"/>
    <property type="match status" value="1"/>
</dbReference>